<evidence type="ECO:0000256" key="1">
    <source>
        <dbReference type="SAM" id="MobiDB-lite"/>
    </source>
</evidence>
<protein>
    <submittedName>
        <fullName evidence="2">Uncharacterized protein</fullName>
    </submittedName>
</protein>
<comment type="caution">
    <text evidence="2">The sequence shown here is derived from an EMBL/GenBank/DDBJ whole genome shotgun (WGS) entry which is preliminary data.</text>
</comment>
<feature type="region of interest" description="Disordered" evidence="1">
    <location>
        <begin position="82"/>
        <end position="145"/>
    </location>
</feature>
<feature type="compositionally biased region" description="Basic and acidic residues" evidence="1">
    <location>
        <begin position="99"/>
        <end position="116"/>
    </location>
</feature>
<dbReference type="EMBL" id="JAJVCN010000004">
    <property type="protein sequence ID" value="MCE7009935.1"/>
    <property type="molecule type" value="Genomic_DNA"/>
</dbReference>
<sequence length="145" mass="16012">MATNEEIELRVKQSDTARSAKRSITAVRVGELAQRRAAVAEQLADIERELGDVLAGASDVIDIDELARFTDVPAADLARWLTNRKSARGRRKRPTVARTDSKPDDNKELIAEEEPKRRHAPSLQERAVARTDSSETSARVVATVP</sequence>
<evidence type="ECO:0000313" key="2">
    <source>
        <dbReference type="EMBL" id="MCE7009935.1"/>
    </source>
</evidence>
<gene>
    <name evidence="2" type="ORF">LWC34_45090</name>
</gene>
<evidence type="ECO:0000313" key="3">
    <source>
        <dbReference type="Proteomes" id="UP001521150"/>
    </source>
</evidence>
<proteinExistence type="predicted"/>
<accession>A0ABS8ZQE3</accession>
<dbReference type="RefSeq" id="WP_233731428.1">
    <property type="nucleotide sequence ID" value="NZ_JAJVCN010000004.1"/>
</dbReference>
<name>A0ABS8ZQE3_9PSEU</name>
<dbReference type="Proteomes" id="UP001521150">
    <property type="component" value="Unassembled WGS sequence"/>
</dbReference>
<keyword evidence="3" id="KW-1185">Reference proteome</keyword>
<feature type="compositionally biased region" description="Basic residues" evidence="1">
    <location>
        <begin position="85"/>
        <end position="95"/>
    </location>
</feature>
<reference evidence="2 3" key="1">
    <citation type="submission" date="2021-12" db="EMBL/GenBank/DDBJ databases">
        <title>Genome sequence of Kibdelosporangium philippinense ATCC 49844.</title>
        <authorList>
            <person name="Fedorov E.A."/>
            <person name="Omeragic M."/>
            <person name="Shalygina K.F."/>
            <person name="Maclea K.S."/>
        </authorList>
    </citation>
    <scope>NUCLEOTIDE SEQUENCE [LARGE SCALE GENOMIC DNA]</scope>
    <source>
        <strain evidence="2 3">ATCC 49844</strain>
    </source>
</reference>
<organism evidence="2 3">
    <name type="scientific">Kibdelosporangium philippinense</name>
    <dbReference type="NCBI Taxonomy" id="211113"/>
    <lineage>
        <taxon>Bacteria</taxon>
        <taxon>Bacillati</taxon>
        <taxon>Actinomycetota</taxon>
        <taxon>Actinomycetes</taxon>
        <taxon>Pseudonocardiales</taxon>
        <taxon>Pseudonocardiaceae</taxon>
        <taxon>Kibdelosporangium</taxon>
    </lineage>
</organism>